<dbReference type="EMBL" id="AY914873">
    <property type="protein sequence ID" value="AAX19272.1"/>
    <property type="molecule type" value="Genomic_DNA"/>
</dbReference>
<sequence>MAWCARLLPALGPTMVTEVFPPNGQLSEYSAMIESSRFCGDPSLSPGEGRGAGSGDEATLKIFAGTIEWCMSKC</sequence>
<reference evidence="1" key="1">
    <citation type="journal article" date="2006" name="Plasmid">
        <title>Replication regions of Sinorhizobium meliloti plasmids.</title>
        <authorList>
            <person name="Watson R.J."/>
            <person name="Heys R."/>
        </authorList>
    </citation>
    <scope>NUCLEOTIDE SEQUENCE</scope>
    <source>
        <strain evidence="1">MBA9</strain>
        <plasmid evidence="1">pMBA9a</plasmid>
    </source>
</reference>
<dbReference type="AlphaFoldDB" id="Q5BTP7"/>
<geneLocation type="plasmid" evidence="1">
    <name>pMBA9a</name>
</geneLocation>
<proteinExistence type="predicted"/>
<organism evidence="1">
    <name type="scientific">Rhizobium meliloti</name>
    <name type="common">Ensifer meliloti</name>
    <name type="synonym">Sinorhizobium meliloti</name>
    <dbReference type="NCBI Taxonomy" id="382"/>
    <lineage>
        <taxon>Bacteria</taxon>
        <taxon>Pseudomonadati</taxon>
        <taxon>Pseudomonadota</taxon>
        <taxon>Alphaproteobacteria</taxon>
        <taxon>Hyphomicrobiales</taxon>
        <taxon>Rhizobiaceae</taxon>
        <taxon>Sinorhizobium/Ensifer group</taxon>
        <taxon>Sinorhizobium</taxon>
    </lineage>
</organism>
<evidence type="ECO:0000313" key="1">
    <source>
        <dbReference type="EMBL" id="AAX19272.1"/>
    </source>
</evidence>
<dbReference type="InterPro" id="IPR001690">
    <property type="entry name" value="Autoind_synthase"/>
</dbReference>
<name>Q5BTP7_RHIML</name>
<accession>Q5BTP7</accession>
<keyword evidence="1" id="KW-0614">Plasmid</keyword>
<protein>
    <submittedName>
        <fullName evidence="1">TraI-like protein</fullName>
    </submittedName>
</protein>
<dbReference type="Gene3D" id="3.40.630.30">
    <property type="match status" value="1"/>
</dbReference>
<dbReference type="Pfam" id="PF00765">
    <property type="entry name" value="Autoind_synth"/>
    <property type="match status" value="1"/>
</dbReference>
<dbReference type="GO" id="GO:0016740">
    <property type="term" value="F:transferase activity"/>
    <property type="evidence" value="ECO:0007669"/>
    <property type="project" value="InterPro"/>
</dbReference>